<comment type="caution">
    <text evidence="1">The sequence shown here is derived from an EMBL/GenBank/DDBJ whole genome shotgun (WGS) entry which is preliminary data.</text>
</comment>
<dbReference type="RefSeq" id="WP_207367483.1">
    <property type="nucleotide sequence ID" value="NZ_JAFMYV010000019.1"/>
</dbReference>
<evidence type="ECO:0000313" key="2">
    <source>
        <dbReference type="Proteomes" id="UP000664034"/>
    </source>
</evidence>
<dbReference type="AlphaFoldDB" id="A0A939K8P6"/>
<dbReference type="Proteomes" id="UP000664034">
    <property type="component" value="Unassembled WGS sequence"/>
</dbReference>
<gene>
    <name evidence="1" type="ORF">J2I47_25645</name>
</gene>
<keyword evidence="2" id="KW-1185">Reference proteome</keyword>
<reference evidence="1" key="1">
    <citation type="submission" date="2021-03" db="EMBL/GenBank/DDBJ databases">
        <title>Fibrella sp. HMF5335 genome sequencing and assembly.</title>
        <authorList>
            <person name="Kang H."/>
            <person name="Kim H."/>
            <person name="Bae S."/>
            <person name="Joh K."/>
        </authorList>
    </citation>
    <scope>NUCLEOTIDE SEQUENCE</scope>
    <source>
        <strain evidence="1">HMF5335</strain>
    </source>
</reference>
<accession>A0A939K8P6</accession>
<name>A0A939K8P6_9BACT</name>
<protein>
    <submittedName>
        <fullName evidence="1">Uncharacterized protein</fullName>
    </submittedName>
</protein>
<proteinExistence type="predicted"/>
<evidence type="ECO:0000313" key="1">
    <source>
        <dbReference type="EMBL" id="MBO0939955.1"/>
    </source>
</evidence>
<sequence>MIAAKRFVDAIGRTWILCAAYSARKPYQVYEAGQHYPGSTRYKAFTYAEAKEAFERVSHLY</sequence>
<dbReference type="EMBL" id="JAFMYV010000019">
    <property type="protein sequence ID" value="MBO0939955.1"/>
    <property type="molecule type" value="Genomic_DNA"/>
</dbReference>
<organism evidence="1 2">
    <name type="scientific">Fibrella rubiginis</name>
    <dbReference type="NCBI Taxonomy" id="2817060"/>
    <lineage>
        <taxon>Bacteria</taxon>
        <taxon>Pseudomonadati</taxon>
        <taxon>Bacteroidota</taxon>
        <taxon>Cytophagia</taxon>
        <taxon>Cytophagales</taxon>
        <taxon>Spirosomataceae</taxon>
        <taxon>Fibrella</taxon>
    </lineage>
</organism>